<feature type="transmembrane region" description="Helical" evidence="1">
    <location>
        <begin position="272"/>
        <end position="289"/>
    </location>
</feature>
<evidence type="ECO:0000313" key="5">
    <source>
        <dbReference type="Proteomes" id="UP000784880"/>
    </source>
</evidence>
<proteinExistence type="predicted"/>
<evidence type="ECO:0000259" key="3">
    <source>
        <dbReference type="PROSITE" id="PS50887"/>
    </source>
</evidence>
<keyword evidence="5" id="KW-1185">Reference proteome</keyword>
<feature type="transmembrane region" description="Helical" evidence="1">
    <location>
        <begin position="132"/>
        <end position="151"/>
    </location>
</feature>
<dbReference type="PROSITE" id="PS50887">
    <property type="entry name" value="GGDEF"/>
    <property type="match status" value="1"/>
</dbReference>
<organism evidence="4 5">
    <name type="scientific">Evansella tamaricis</name>
    <dbReference type="NCBI Taxonomy" id="2069301"/>
    <lineage>
        <taxon>Bacteria</taxon>
        <taxon>Bacillati</taxon>
        <taxon>Bacillota</taxon>
        <taxon>Bacilli</taxon>
        <taxon>Bacillales</taxon>
        <taxon>Bacillaceae</taxon>
        <taxon>Evansella</taxon>
    </lineage>
</organism>
<feature type="transmembrane region" description="Helical" evidence="1">
    <location>
        <begin position="31"/>
        <end position="53"/>
    </location>
</feature>
<dbReference type="SMART" id="SM00267">
    <property type="entry name" value="GGDEF"/>
    <property type="match status" value="1"/>
</dbReference>
<feature type="transmembrane region" description="Helical" evidence="1">
    <location>
        <begin position="65"/>
        <end position="91"/>
    </location>
</feature>
<dbReference type="Pfam" id="PF00563">
    <property type="entry name" value="EAL"/>
    <property type="match status" value="1"/>
</dbReference>
<feature type="transmembrane region" description="Helical" evidence="1">
    <location>
        <begin position="234"/>
        <end position="251"/>
    </location>
</feature>
<reference evidence="4 5" key="1">
    <citation type="submission" date="2021-06" db="EMBL/GenBank/DDBJ databases">
        <title>Bacillus sp. RD4P76, an endophyte from a halophyte.</title>
        <authorList>
            <person name="Sun J.-Q."/>
        </authorList>
    </citation>
    <scope>NUCLEOTIDE SEQUENCE [LARGE SCALE GENOMIC DNA]</scope>
    <source>
        <strain evidence="4 5">CGMCC 1.15917</strain>
    </source>
</reference>
<evidence type="ECO:0000313" key="4">
    <source>
        <dbReference type="EMBL" id="MBU9713067.1"/>
    </source>
</evidence>
<feature type="transmembrane region" description="Helical" evidence="1">
    <location>
        <begin position="199"/>
        <end position="222"/>
    </location>
</feature>
<feature type="domain" description="EAL" evidence="2">
    <location>
        <begin position="500"/>
        <end position="752"/>
    </location>
</feature>
<dbReference type="Proteomes" id="UP000784880">
    <property type="component" value="Unassembled WGS sequence"/>
</dbReference>
<dbReference type="InterPro" id="IPR052155">
    <property type="entry name" value="Biofilm_reg_signaling"/>
</dbReference>
<keyword evidence="1" id="KW-0812">Transmembrane</keyword>
<dbReference type="InterPro" id="IPR001633">
    <property type="entry name" value="EAL_dom"/>
</dbReference>
<dbReference type="PROSITE" id="PS50883">
    <property type="entry name" value="EAL"/>
    <property type="match status" value="1"/>
</dbReference>
<dbReference type="EMBL" id="JAHQCS010000121">
    <property type="protein sequence ID" value="MBU9713067.1"/>
    <property type="molecule type" value="Genomic_DNA"/>
</dbReference>
<protein>
    <submittedName>
        <fullName evidence="4">EAL domain-containing protein</fullName>
    </submittedName>
</protein>
<keyword evidence="1" id="KW-1133">Transmembrane helix</keyword>
<dbReference type="CDD" id="cd01948">
    <property type="entry name" value="EAL"/>
    <property type="match status" value="1"/>
</dbReference>
<dbReference type="CDD" id="cd01949">
    <property type="entry name" value="GGDEF"/>
    <property type="match status" value="1"/>
</dbReference>
<evidence type="ECO:0000259" key="2">
    <source>
        <dbReference type="PROSITE" id="PS50883"/>
    </source>
</evidence>
<dbReference type="RefSeq" id="WP_217067242.1">
    <property type="nucleotide sequence ID" value="NZ_JAHQCS010000121.1"/>
</dbReference>
<accession>A0ABS6JHF9</accession>
<feature type="domain" description="GGDEF" evidence="3">
    <location>
        <begin position="359"/>
        <end position="491"/>
    </location>
</feature>
<feature type="transmembrane region" description="Helical" evidence="1">
    <location>
        <begin position="295"/>
        <end position="315"/>
    </location>
</feature>
<feature type="transmembrane region" description="Helical" evidence="1">
    <location>
        <begin position="7"/>
        <end position="25"/>
    </location>
</feature>
<keyword evidence="1" id="KW-0472">Membrane</keyword>
<name>A0ABS6JHF9_9BACI</name>
<gene>
    <name evidence="4" type="ORF">KS419_15150</name>
</gene>
<sequence length="756" mass="86825">MFHSYKSAKLFILISVIFLVSWMVAFHDSAWWRMIGVSLISFLGGLVALQWTYRAFKSTKDSSRLFWLQLGLGILVYISGYVTSFLSLLLYNSMEPSVVSFTLWVIGYFFFLSSLLYKTKLTGISFFNNPQFFDIIVLMGAAVVISIYYLVEPIMRLTYNSFYITFLSLSSQIINLCILFFITYLYYLSRYSSRMERKVIHILVFSFMIHIIAVFGFSILALNNIYYLGSIFDLFWFLSMMIIGLTGTLAGSFSSRQSEWKIKEHVSGSETYIPYISTIILFIMVFKSYEWKYNVLSIGLTSIFFMIITRHRIIIKRNKTLMEKYRELAYHDPLTGLSNRTSFKTNLVTALEYAKSNETQVGILLLDLDRFKNVNDTLGHYVGDRLLKKAAGRLRSSLKTTDQIYRIGGDEFVIVLTESSSKECIETSEKIIEKFSKSFYIGNHEITVTPSIGISTYPQDGDSIHSLLKCADAAMYIAKEKGRNNYEFHDSDVNKVMSRNLYIENELRKAIERKQFSLYYQPIFHIDSGELFGMEALLRWNHPSLGSVSPTEFIPIAEDTGQIVSIGTWVTEQACKQTKVWHEMGFPTTVLSINVSPLQFEHRNFVHTIKTIIEQTGLDPPFLKLEITESIMKNVTTSTNVLNELREYGVKTAIDDFGTGYSSLYILKKMPIDTIKIDKSFIDDLEEHTSESMVKAIIEMGLNLNLTIVAEGVEKYCQLETLKKLNCTLGQGYYFQKPVSGKGFEQLLIRTKIRED</sequence>
<dbReference type="Pfam" id="PF00990">
    <property type="entry name" value="GGDEF"/>
    <property type="match status" value="1"/>
</dbReference>
<feature type="transmembrane region" description="Helical" evidence="1">
    <location>
        <begin position="97"/>
        <end position="117"/>
    </location>
</feature>
<comment type="caution">
    <text evidence="4">The sequence shown here is derived from an EMBL/GenBank/DDBJ whole genome shotgun (WGS) entry which is preliminary data.</text>
</comment>
<feature type="transmembrane region" description="Helical" evidence="1">
    <location>
        <begin position="163"/>
        <end position="187"/>
    </location>
</feature>
<dbReference type="NCBIfam" id="TIGR00254">
    <property type="entry name" value="GGDEF"/>
    <property type="match status" value="1"/>
</dbReference>
<dbReference type="SMART" id="SM00052">
    <property type="entry name" value="EAL"/>
    <property type="match status" value="1"/>
</dbReference>
<dbReference type="PANTHER" id="PTHR44757:SF2">
    <property type="entry name" value="BIOFILM ARCHITECTURE MAINTENANCE PROTEIN MBAA"/>
    <property type="match status" value="1"/>
</dbReference>
<dbReference type="InterPro" id="IPR000160">
    <property type="entry name" value="GGDEF_dom"/>
</dbReference>
<dbReference type="PANTHER" id="PTHR44757">
    <property type="entry name" value="DIGUANYLATE CYCLASE DGCP"/>
    <property type="match status" value="1"/>
</dbReference>
<evidence type="ECO:0000256" key="1">
    <source>
        <dbReference type="SAM" id="Phobius"/>
    </source>
</evidence>